<organism evidence="1 2">
    <name type="scientific">Sousa chinensis</name>
    <name type="common">Indo-pacific humpbacked dolphin</name>
    <name type="synonym">Steno chinensis</name>
    <dbReference type="NCBI Taxonomy" id="103600"/>
    <lineage>
        <taxon>Eukaryota</taxon>
        <taxon>Metazoa</taxon>
        <taxon>Chordata</taxon>
        <taxon>Craniata</taxon>
        <taxon>Vertebrata</taxon>
        <taxon>Euteleostomi</taxon>
        <taxon>Mammalia</taxon>
        <taxon>Eutheria</taxon>
        <taxon>Laurasiatheria</taxon>
        <taxon>Artiodactyla</taxon>
        <taxon>Whippomorpha</taxon>
        <taxon>Cetacea</taxon>
        <taxon>Odontoceti</taxon>
        <taxon>Delphinidae</taxon>
        <taxon>Sousa</taxon>
    </lineage>
</organism>
<accession>A0A484GG59</accession>
<protein>
    <submittedName>
        <fullName evidence="1">Uncharacterized protein</fullName>
    </submittedName>
</protein>
<dbReference type="Proteomes" id="UP000295264">
    <property type="component" value="Unassembled WGS sequence"/>
</dbReference>
<gene>
    <name evidence="1" type="ORF">DBR06_SOUSAS16210011</name>
</gene>
<reference evidence="1 2" key="1">
    <citation type="journal article" date="2018" name="Genomics">
        <title>Molecular footprints of inshore aquatic adaptation in Indo-Pacific humpback dolphin (Sousa chinensis).</title>
        <authorList>
            <person name="Ming Y."/>
            <person name="Jian J."/>
            <person name="Yu F."/>
            <person name="Yu X."/>
            <person name="Wang J."/>
            <person name="Liu W."/>
        </authorList>
    </citation>
    <scope>NUCLEOTIDE SEQUENCE [LARGE SCALE GENOMIC DNA]</scope>
    <source>
        <strain evidence="1">MY-2018</strain>
        <tissue evidence="1">Skin</tissue>
    </source>
</reference>
<evidence type="ECO:0000313" key="1">
    <source>
        <dbReference type="EMBL" id="TEA34604.1"/>
    </source>
</evidence>
<comment type="caution">
    <text evidence="1">The sequence shown here is derived from an EMBL/GenBank/DDBJ whole genome shotgun (WGS) entry which is preliminary data.</text>
</comment>
<dbReference type="EMBL" id="QWLN02008993">
    <property type="protein sequence ID" value="TEA34604.1"/>
    <property type="molecule type" value="Genomic_DNA"/>
</dbReference>
<proteinExistence type="predicted"/>
<dbReference type="AlphaFoldDB" id="A0A484GG59"/>
<sequence length="440" mass="47218">MELKAVGVQKSPVLMHTQRSGERKKKHGDSFFKFSLELMGEATFKVGEHFKLKKARWALSCCLMTSAMFRVMSFFSGGRGGGGGGGGGGSLWGGRGGGGGGGATGDGGRLLTLWTCLGSLGDERGECLGDAAGRPSSPDFGPKVGSPIVPLLLLLLLHPLLPLFIHVSGQEAGHAHSWSWELEMVTQPQQRGVLPQQLDDLHLHLAAHDVPLVVEAQLGEHGVVLQSPHDGQDALARDEVGLDVDAGDVAVDLQHFRNGGGHAVVGVRVGQTEGLHHRVGLEGLRETDEGLRRDVLDIVQIDFRGVRVVVFHLFQSILDHRRVSTGVDGSRGLCVPSAVAVGQMYVFNLAFKCLWPRVVRIDTTAVIRDLLTPLVSNNYFSLMIGKAGDPLPKGLARLSHCTGARLLPEPDLTCFSLRQKHLGFQHFLQMVGPKAAAPMQ</sequence>
<name>A0A484GG59_SOUCH</name>
<keyword evidence="2" id="KW-1185">Reference proteome</keyword>
<evidence type="ECO:0000313" key="2">
    <source>
        <dbReference type="Proteomes" id="UP000295264"/>
    </source>
</evidence>